<dbReference type="UniPathway" id="UPA00074">
    <property type="reaction ID" value="UER00125"/>
</dbReference>
<dbReference type="InterPro" id="IPR020562">
    <property type="entry name" value="PRibGlycinamide_synth_N"/>
</dbReference>
<dbReference type="PANTHER" id="PTHR43472:SF1">
    <property type="entry name" value="PHOSPHORIBOSYLAMINE--GLYCINE LIGASE, CHLOROPLASTIC"/>
    <property type="match status" value="1"/>
</dbReference>
<accession>A0A1Y5F969</accession>
<evidence type="ECO:0000256" key="9">
    <source>
        <dbReference type="ARBA" id="ARBA00038345"/>
    </source>
</evidence>
<dbReference type="SUPFAM" id="SSF56059">
    <property type="entry name" value="Glutathione synthetase ATP-binding domain-like"/>
    <property type="match status" value="1"/>
</dbReference>
<evidence type="ECO:0000256" key="12">
    <source>
        <dbReference type="PROSITE-ProRule" id="PRU00409"/>
    </source>
</evidence>
<dbReference type="AlphaFoldDB" id="A0A1Y5F969"/>
<evidence type="ECO:0000256" key="10">
    <source>
        <dbReference type="ARBA" id="ARBA00042242"/>
    </source>
</evidence>
<comment type="similarity">
    <text evidence="9">Belongs to the GARS family.</text>
</comment>
<reference evidence="15" key="1">
    <citation type="journal article" date="2017" name="Proc. Natl. Acad. Sci. U.S.A.">
        <title>Simulation of Deepwater Horizon oil plume reveals substrate specialization within a complex community of hydrocarbon-degraders.</title>
        <authorList>
            <person name="Hu P."/>
            <person name="Dubinsky E.A."/>
            <person name="Probst A.J."/>
            <person name="Wang J."/>
            <person name="Sieber C.M.K."/>
            <person name="Tom L.M."/>
            <person name="Gardinali P."/>
            <person name="Banfield J.F."/>
            <person name="Atlas R.M."/>
            <person name="Andersen G.L."/>
        </authorList>
    </citation>
    <scope>NUCLEOTIDE SEQUENCE [LARGE SCALE GENOMIC DNA]</scope>
</reference>
<dbReference type="Gene3D" id="3.90.600.10">
    <property type="entry name" value="Phosphoribosylglycinamide synthetase, C-terminal domain"/>
    <property type="match status" value="1"/>
</dbReference>
<dbReference type="Gene3D" id="3.40.50.20">
    <property type="match status" value="1"/>
</dbReference>
<dbReference type="GO" id="GO:0005524">
    <property type="term" value="F:ATP binding"/>
    <property type="evidence" value="ECO:0007669"/>
    <property type="project" value="UniProtKB-UniRule"/>
</dbReference>
<evidence type="ECO:0000256" key="8">
    <source>
        <dbReference type="ARBA" id="ARBA00022840"/>
    </source>
</evidence>
<dbReference type="InterPro" id="IPR020561">
    <property type="entry name" value="PRibGlycinamid_synth_ATP-grasp"/>
</dbReference>
<dbReference type="Proteomes" id="UP000196531">
    <property type="component" value="Unassembled WGS sequence"/>
</dbReference>
<dbReference type="InterPro" id="IPR020559">
    <property type="entry name" value="PRibGlycinamide_synth_CS"/>
</dbReference>
<comment type="caution">
    <text evidence="14">The sequence shown here is derived from an EMBL/GenBank/DDBJ whole genome shotgun (WGS) entry which is preliminary data.</text>
</comment>
<dbReference type="EC" id="6.3.4.13" evidence="4"/>
<evidence type="ECO:0000259" key="13">
    <source>
        <dbReference type="PROSITE" id="PS50975"/>
    </source>
</evidence>
<keyword evidence="7" id="KW-0658">Purine biosynthesis</keyword>
<dbReference type="GO" id="GO:0006189">
    <property type="term" value="P:'de novo' IMP biosynthetic process"/>
    <property type="evidence" value="ECO:0007669"/>
    <property type="project" value="UniProtKB-UniPathway"/>
</dbReference>
<dbReference type="Pfam" id="PF02843">
    <property type="entry name" value="GARS_C"/>
    <property type="match status" value="1"/>
</dbReference>
<keyword evidence="6 12" id="KW-0547">Nucleotide-binding</keyword>
<dbReference type="InterPro" id="IPR000115">
    <property type="entry name" value="PRibGlycinamide_synth"/>
</dbReference>
<dbReference type="InterPro" id="IPR011054">
    <property type="entry name" value="Rudment_hybrid_motif"/>
</dbReference>
<dbReference type="InterPro" id="IPR016185">
    <property type="entry name" value="PreATP-grasp_dom_sf"/>
</dbReference>
<dbReference type="SUPFAM" id="SSF52440">
    <property type="entry name" value="PreATP-grasp domain"/>
    <property type="match status" value="1"/>
</dbReference>
<evidence type="ECO:0000256" key="1">
    <source>
        <dbReference type="ARBA" id="ARBA00001936"/>
    </source>
</evidence>
<dbReference type="InterPro" id="IPR037123">
    <property type="entry name" value="PRibGlycinamide_synth_C_sf"/>
</dbReference>
<evidence type="ECO:0000313" key="15">
    <source>
        <dbReference type="Proteomes" id="UP000196531"/>
    </source>
</evidence>
<keyword evidence="5 14" id="KW-0436">Ligase</keyword>
<comment type="cofactor">
    <cofactor evidence="2">
        <name>Mg(2+)</name>
        <dbReference type="ChEBI" id="CHEBI:18420"/>
    </cofactor>
</comment>
<evidence type="ECO:0000256" key="4">
    <source>
        <dbReference type="ARBA" id="ARBA00013255"/>
    </source>
</evidence>
<dbReference type="GO" id="GO:0004637">
    <property type="term" value="F:phosphoribosylamine-glycine ligase activity"/>
    <property type="evidence" value="ECO:0007669"/>
    <property type="project" value="UniProtKB-EC"/>
</dbReference>
<evidence type="ECO:0000256" key="5">
    <source>
        <dbReference type="ARBA" id="ARBA00022598"/>
    </source>
</evidence>
<dbReference type="PANTHER" id="PTHR43472">
    <property type="entry name" value="PHOSPHORIBOSYLAMINE--GLYCINE LIGASE"/>
    <property type="match status" value="1"/>
</dbReference>
<evidence type="ECO:0000313" key="14">
    <source>
        <dbReference type="EMBL" id="OUR97334.1"/>
    </source>
</evidence>
<dbReference type="EMBL" id="MAAO01000006">
    <property type="protein sequence ID" value="OUR97334.1"/>
    <property type="molecule type" value="Genomic_DNA"/>
</dbReference>
<comment type="cofactor">
    <cofactor evidence="1">
        <name>Mn(2+)</name>
        <dbReference type="ChEBI" id="CHEBI:29035"/>
    </cofactor>
</comment>
<dbReference type="GO" id="GO:0009113">
    <property type="term" value="P:purine nucleobase biosynthetic process"/>
    <property type="evidence" value="ECO:0007669"/>
    <property type="project" value="InterPro"/>
</dbReference>
<evidence type="ECO:0000256" key="3">
    <source>
        <dbReference type="ARBA" id="ARBA00005174"/>
    </source>
</evidence>
<evidence type="ECO:0000256" key="7">
    <source>
        <dbReference type="ARBA" id="ARBA00022755"/>
    </source>
</evidence>
<dbReference type="NCBIfam" id="TIGR00877">
    <property type="entry name" value="purD"/>
    <property type="match status" value="1"/>
</dbReference>
<evidence type="ECO:0000256" key="11">
    <source>
        <dbReference type="ARBA" id="ARBA00042864"/>
    </source>
</evidence>
<proteinExistence type="inferred from homology"/>
<feature type="domain" description="ATP-grasp" evidence="13">
    <location>
        <begin position="108"/>
        <end position="317"/>
    </location>
</feature>
<dbReference type="GO" id="GO:0046872">
    <property type="term" value="F:metal ion binding"/>
    <property type="evidence" value="ECO:0007669"/>
    <property type="project" value="InterPro"/>
</dbReference>
<comment type="pathway">
    <text evidence="3">Purine metabolism; IMP biosynthesis via de novo pathway; N(1)-(5-phospho-D-ribosyl)glycinamide from 5-phospho-alpha-D-ribose 1-diphosphate: step 2/2.</text>
</comment>
<dbReference type="PROSITE" id="PS50975">
    <property type="entry name" value="ATP_GRASP"/>
    <property type="match status" value="1"/>
</dbReference>
<gene>
    <name evidence="14" type="ORF">A9Q84_13500</name>
</gene>
<dbReference type="InterPro" id="IPR020560">
    <property type="entry name" value="PRibGlycinamide_synth_C-dom"/>
</dbReference>
<dbReference type="InterPro" id="IPR011761">
    <property type="entry name" value="ATP-grasp"/>
</dbReference>
<dbReference type="PROSITE" id="PS00184">
    <property type="entry name" value="GARS"/>
    <property type="match status" value="1"/>
</dbReference>
<dbReference type="Gene3D" id="3.30.1490.20">
    <property type="entry name" value="ATP-grasp fold, A domain"/>
    <property type="match status" value="1"/>
</dbReference>
<dbReference type="SMART" id="SM01210">
    <property type="entry name" value="GARS_C"/>
    <property type="match status" value="1"/>
</dbReference>
<dbReference type="Pfam" id="PF02844">
    <property type="entry name" value="GARS_N"/>
    <property type="match status" value="1"/>
</dbReference>
<dbReference type="Pfam" id="PF01071">
    <property type="entry name" value="GARS_A"/>
    <property type="match status" value="1"/>
</dbReference>
<sequence>MKIAVIGSGGREHALAWRLLEDSGTREVFVLPGNPGMSLDQGITCVPWAGDYSDLYTFINAQGIDLVIVGPEKFLAEGLADYLTEVHIPCFGPSEFCAQFESSKDFSKEFMNEFSIPTAKSITVTEYLQGIKEIESWGFSLPPVVKADGLAAGKGVFVCEDKDEAKLALHNLMNNPDFPVTSSKILLEECLEGVEVSSFALFDGENYQVLGHSSDHKRLNDFDKGPNTGGMGTYCDPNWPSTSLKEKIEDQVFKRFQKGLKAKGLKYVGFLFAGIMISKNDEINVIEFNVRLGDPEGQSLLFTLDGDLSQSLYFAATGKLNEASDLKMNSSAVHVVLASKGYPGLDGQELLLHQGIPKIENGDSFKVFFAGVKLKDETLVNSGGRVLGISVKSDSIKSARETIYQIIPTLAFNGAHWRTDIGLKN</sequence>
<keyword evidence="8 12" id="KW-0067">ATP-binding</keyword>
<organism evidence="14 15">
    <name type="scientific">Halobacteriovorax marinus</name>
    <dbReference type="NCBI Taxonomy" id="97084"/>
    <lineage>
        <taxon>Bacteria</taxon>
        <taxon>Pseudomonadati</taxon>
        <taxon>Bdellovibrionota</taxon>
        <taxon>Bacteriovoracia</taxon>
        <taxon>Bacteriovoracales</taxon>
        <taxon>Halobacteriovoraceae</taxon>
        <taxon>Halobacteriovorax</taxon>
    </lineage>
</organism>
<protein>
    <recommendedName>
        <fullName evidence="4">phosphoribosylamine--glycine ligase</fullName>
        <ecNumber evidence="4">6.3.4.13</ecNumber>
    </recommendedName>
    <alternativeName>
        <fullName evidence="10">Glycinamide ribonucleotide synthetase</fullName>
    </alternativeName>
    <alternativeName>
        <fullName evidence="11">Phosphoribosylglycinamide synthetase</fullName>
    </alternativeName>
</protein>
<dbReference type="SUPFAM" id="SSF51246">
    <property type="entry name" value="Rudiment single hybrid motif"/>
    <property type="match status" value="1"/>
</dbReference>
<name>A0A1Y5F969_9BACT</name>
<dbReference type="InterPro" id="IPR013815">
    <property type="entry name" value="ATP_grasp_subdomain_1"/>
</dbReference>
<evidence type="ECO:0000256" key="2">
    <source>
        <dbReference type="ARBA" id="ARBA00001946"/>
    </source>
</evidence>
<dbReference type="SMART" id="SM01209">
    <property type="entry name" value="GARS_A"/>
    <property type="match status" value="1"/>
</dbReference>
<dbReference type="Gene3D" id="3.30.470.20">
    <property type="entry name" value="ATP-grasp fold, B domain"/>
    <property type="match status" value="1"/>
</dbReference>
<evidence type="ECO:0000256" key="6">
    <source>
        <dbReference type="ARBA" id="ARBA00022741"/>
    </source>
</evidence>